<dbReference type="GO" id="GO:0006355">
    <property type="term" value="P:regulation of DNA-templated transcription"/>
    <property type="evidence" value="ECO:0007669"/>
    <property type="project" value="InterPro"/>
</dbReference>
<name>X0TXH0_9ZZZZ</name>
<dbReference type="InterPro" id="IPR006027">
    <property type="entry name" value="NusB_RsmB_TIM44"/>
</dbReference>
<protein>
    <recommendedName>
        <fullName evidence="2">NusB/RsmB/TIM44 domain-containing protein</fullName>
    </recommendedName>
</protein>
<feature type="non-terminal residue" evidence="3">
    <location>
        <position position="70"/>
    </location>
</feature>
<dbReference type="SUPFAM" id="SSF48013">
    <property type="entry name" value="NusB-like"/>
    <property type="match status" value="1"/>
</dbReference>
<comment type="caution">
    <text evidence="3">The sequence shown here is derived from an EMBL/GenBank/DDBJ whole genome shotgun (WGS) entry which is preliminary data.</text>
</comment>
<dbReference type="AlphaFoldDB" id="X0TXH0"/>
<evidence type="ECO:0000259" key="2">
    <source>
        <dbReference type="Pfam" id="PF01029"/>
    </source>
</evidence>
<dbReference type="EMBL" id="BARS01013610">
    <property type="protein sequence ID" value="GAF98283.1"/>
    <property type="molecule type" value="Genomic_DNA"/>
</dbReference>
<evidence type="ECO:0000256" key="1">
    <source>
        <dbReference type="ARBA" id="ARBA00022884"/>
    </source>
</evidence>
<dbReference type="Pfam" id="PF01029">
    <property type="entry name" value="NusB"/>
    <property type="match status" value="1"/>
</dbReference>
<proteinExistence type="predicted"/>
<keyword evidence="1" id="KW-0694">RNA-binding</keyword>
<dbReference type="Gene3D" id="1.10.940.10">
    <property type="entry name" value="NusB-like"/>
    <property type="match status" value="1"/>
</dbReference>
<gene>
    <name evidence="3" type="ORF">S01H1_23521</name>
</gene>
<accession>X0TXH0</accession>
<reference evidence="3" key="1">
    <citation type="journal article" date="2014" name="Front. Microbiol.">
        <title>High frequency of phylogenetically diverse reductive dehalogenase-homologous genes in deep subseafloor sedimentary metagenomes.</title>
        <authorList>
            <person name="Kawai M."/>
            <person name="Futagami T."/>
            <person name="Toyoda A."/>
            <person name="Takaki Y."/>
            <person name="Nishi S."/>
            <person name="Hori S."/>
            <person name="Arai W."/>
            <person name="Tsubouchi T."/>
            <person name="Morono Y."/>
            <person name="Uchiyama I."/>
            <person name="Ito T."/>
            <person name="Fujiyama A."/>
            <person name="Inagaki F."/>
            <person name="Takami H."/>
        </authorList>
    </citation>
    <scope>NUCLEOTIDE SEQUENCE</scope>
    <source>
        <strain evidence="3">Expedition CK06-06</strain>
    </source>
</reference>
<evidence type="ECO:0000313" key="3">
    <source>
        <dbReference type="EMBL" id="GAF98283.1"/>
    </source>
</evidence>
<sequence length="70" mass="7750">MGKRRRSRELAIKVLFHLEFSSDDPATIFALICNNFGASEDVKPFSEELVLGVCGHLKELDSLIGKASKN</sequence>
<organism evidence="3">
    <name type="scientific">marine sediment metagenome</name>
    <dbReference type="NCBI Taxonomy" id="412755"/>
    <lineage>
        <taxon>unclassified sequences</taxon>
        <taxon>metagenomes</taxon>
        <taxon>ecological metagenomes</taxon>
    </lineage>
</organism>
<feature type="domain" description="NusB/RsmB/TIM44" evidence="2">
    <location>
        <begin position="6"/>
        <end position="69"/>
    </location>
</feature>
<dbReference type="GO" id="GO:0003723">
    <property type="term" value="F:RNA binding"/>
    <property type="evidence" value="ECO:0007669"/>
    <property type="project" value="UniProtKB-KW"/>
</dbReference>
<dbReference type="InterPro" id="IPR035926">
    <property type="entry name" value="NusB-like_sf"/>
</dbReference>